<accession>A0A923N8W9</accession>
<dbReference type="Proteomes" id="UP000603640">
    <property type="component" value="Unassembled WGS sequence"/>
</dbReference>
<feature type="transmembrane region" description="Helical" evidence="5">
    <location>
        <begin position="32"/>
        <end position="51"/>
    </location>
</feature>
<dbReference type="InterPro" id="IPR052165">
    <property type="entry name" value="Membrane_assoc_protease"/>
</dbReference>
<proteinExistence type="predicted"/>
<dbReference type="EMBL" id="JACRVF010000007">
    <property type="protein sequence ID" value="MBC5994978.1"/>
    <property type="molecule type" value="Genomic_DNA"/>
</dbReference>
<evidence type="ECO:0000256" key="3">
    <source>
        <dbReference type="ARBA" id="ARBA00022989"/>
    </source>
</evidence>
<comment type="subcellular location">
    <subcellularLocation>
        <location evidence="1">Membrane</location>
        <topology evidence="1">Multi-pass membrane protein</topology>
    </subcellularLocation>
</comment>
<name>A0A923N8W9_9BACT</name>
<comment type="caution">
    <text evidence="7">The sequence shown here is derived from an EMBL/GenBank/DDBJ whole genome shotgun (WGS) entry which is preliminary data.</text>
</comment>
<feature type="transmembrane region" description="Helical" evidence="5">
    <location>
        <begin position="6"/>
        <end position="25"/>
    </location>
</feature>
<dbReference type="GO" id="GO:0005886">
    <property type="term" value="C:plasma membrane"/>
    <property type="evidence" value="ECO:0007669"/>
    <property type="project" value="TreeGrafter"/>
</dbReference>
<evidence type="ECO:0000259" key="6">
    <source>
        <dbReference type="Pfam" id="PF01957"/>
    </source>
</evidence>
<keyword evidence="4 5" id="KW-0472">Membrane</keyword>
<evidence type="ECO:0000256" key="4">
    <source>
        <dbReference type="ARBA" id="ARBA00023136"/>
    </source>
</evidence>
<dbReference type="Gene3D" id="2.40.50.140">
    <property type="entry name" value="Nucleic acid-binding proteins"/>
    <property type="match status" value="1"/>
</dbReference>
<evidence type="ECO:0000256" key="1">
    <source>
        <dbReference type="ARBA" id="ARBA00004141"/>
    </source>
</evidence>
<dbReference type="Pfam" id="PF01957">
    <property type="entry name" value="NfeD"/>
    <property type="match status" value="1"/>
</dbReference>
<evidence type="ECO:0000313" key="8">
    <source>
        <dbReference type="Proteomes" id="UP000603640"/>
    </source>
</evidence>
<dbReference type="InterPro" id="IPR002810">
    <property type="entry name" value="NfeD-like_C"/>
</dbReference>
<feature type="domain" description="NfeD-like C-terminal" evidence="6">
    <location>
        <begin position="103"/>
        <end position="154"/>
    </location>
</feature>
<gene>
    <name evidence="7" type="ORF">H8S84_19185</name>
</gene>
<protein>
    <recommendedName>
        <fullName evidence="6">NfeD-like C-terminal domain-containing protein</fullName>
    </recommendedName>
</protein>
<sequence>MLLDWITVILLIGIGLLLLVVELIFVPGTTIVGILGFVLTCIGIWIGYAALGTNTGHAILAVTVLIGALAFVYSFRSDSWTRFALKNQNRSRVNDEHPHALTVGDVGKTVSALRPQGTAVFGERHHEVQTKGEFLPPNTSVRIIKLNQNKITVEESKLT</sequence>
<dbReference type="AlphaFoldDB" id="A0A923N8W9"/>
<keyword evidence="8" id="KW-1185">Reference proteome</keyword>
<evidence type="ECO:0000256" key="2">
    <source>
        <dbReference type="ARBA" id="ARBA00022692"/>
    </source>
</evidence>
<feature type="transmembrane region" description="Helical" evidence="5">
    <location>
        <begin position="57"/>
        <end position="75"/>
    </location>
</feature>
<dbReference type="RefSeq" id="WP_187069000.1">
    <property type="nucleotide sequence ID" value="NZ_JACRVF010000007.1"/>
</dbReference>
<reference evidence="7" key="1">
    <citation type="submission" date="2020-08" db="EMBL/GenBank/DDBJ databases">
        <title>Pontibacter sp. SD6 16S ribosomal RNA gene Genome sequencing and assembly.</title>
        <authorList>
            <person name="Kang M."/>
        </authorList>
    </citation>
    <scope>NUCLEOTIDE SEQUENCE</scope>
    <source>
        <strain evidence="7">SD6</strain>
    </source>
</reference>
<dbReference type="PANTHER" id="PTHR33507:SF3">
    <property type="entry name" value="INNER MEMBRANE PROTEIN YBBJ"/>
    <property type="match status" value="1"/>
</dbReference>
<evidence type="ECO:0000313" key="7">
    <source>
        <dbReference type="EMBL" id="MBC5994978.1"/>
    </source>
</evidence>
<dbReference type="InterPro" id="IPR012340">
    <property type="entry name" value="NA-bd_OB-fold"/>
</dbReference>
<keyword evidence="3 5" id="KW-1133">Transmembrane helix</keyword>
<organism evidence="7 8">
    <name type="scientific">Pontibacter cellulosilyticus</name>
    <dbReference type="NCBI Taxonomy" id="1720253"/>
    <lineage>
        <taxon>Bacteria</taxon>
        <taxon>Pseudomonadati</taxon>
        <taxon>Bacteroidota</taxon>
        <taxon>Cytophagia</taxon>
        <taxon>Cytophagales</taxon>
        <taxon>Hymenobacteraceae</taxon>
        <taxon>Pontibacter</taxon>
    </lineage>
</organism>
<keyword evidence="2 5" id="KW-0812">Transmembrane</keyword>
<dbReference type="PANTHER" id="PTHR33507">
    <property type="entry name" value="INNER MEMBRANE PROTEIN YBBJ"/>
    <property type="match status" value="1"/>
</dbReference>
<evidence type="ECO:0000256" key="5">
    <source>
        <dbReference type="SAM" id="Phobius"/>
    </source>
</evidence>